<name>A0A507F3D2_9FUNG</name>
<evidence type="ECO:0000256" key="1">
    <source>
        <dbReference type="ARBA" id="ARBA00004418"/>
    </source>
</evidence>
<dbReference type="EMBL" id="QEAP01000301">
    <property type="protein sequence ID" value="TPX69898.1"/>
    <property type="molecule type" value="Genomic_DNA"/>
</dbReference>
<comment type="subcellular location">
    <subcellularLocation>
        <location evidence="1">Periplasm</location>
    </subcellularLocation>
</comment>
<dbReference type="Pfam" id="PF22384">
    <property type="entry name" value="PBP2_Ca3427_like"/>
    <property type="match status" value="1"/>
</dbReference>
<feature type="domain" description="Ca3427-like PBP 2" evidence="4">
    <location>
        <begin position="148"/>
        <end position="224"/>
    </location>
</feature>
<reference evidence="5 6" key="1">
    <citation type="journal article" date="2019" name="Sci. Rep.">
        <title>Comparative genomics of chytrid fungi reveal insights into the obligate biotrophic and pathogenic lifestyle of Synchytrium endobioticum.</title>
        <authorList>
            <person name="van de Vossenberg B.T.L.H."/>
            <person name="Warris S."/>
            <person name="Nguyen H.D.T."/>
            <person name="van Gent-Pelzer M.P.E."/>
            <person name="Joly D.L."/>
            <person name="van de Geest H.C."/>
            <person name="Bonants P.J.M."/>
            <person name="Smith D.S."/>
            <person name="Levesque C.A."/>
            <person name="van der Lee T.A.J."/>
        </authorList>
    </citation>
    <scope>NUCLEOTIDE SEQUENCE [LARGE SCALE GENOMIC DNA]</scope>
    <source>
        <strain evidence="5 6">CBS 675.73</strain>
    </source>
</reference>
<dbReference type="PANTHER" id="PTHR30024:SF47">
    <property type="entry name" value="TAURINE-BINDING PERIPLASMIC PROTEIN"/>
    <property type="match status" value="1"/>
</dbReference>
<organism evidence="5 6">
    <name type="scientific">Chytriomyces confervae</name>
    <dbReference type="NCBI Taxonomy" id="246404"/>
    <lineage>
        <taxon>Eukaryota</taxon>
        <taxon>Fungi</taxon>
        <taxon>Fungi incertae sedis</taxon>
        <taxon>Chytridiomycota</taxon>
        <taxon>Chytridiomycota incertae sedis</taxon>
        <taxon>Chytridiomycetes</taxon>
        <taxon>Chytridiales</taxon>
        <taxon>Chytriomycetaceae</taxon>
        <taxon>Chytriomyces</taxon>
    </lineage>
</organism>
<keyword evidence="3" id="KW-0732">Signal</keyword>
<accession>A0A507F3D2</accession>
<dbReference type="PANTHER" id="PTHR30024">
    <property type="entry name" value="ALIPHATIC SULFONATES-BINDING PROTEIN-RELATED"/>
    <property type="match status" value="1"/>
</dbReference>
<evidence type="ECO:0000259" key="4">
    <source>
        <dbReference type="Pfam" id="PF22384"/>
    </source>
</evidence>
<evidence type="ECO:0000313" key="6">
    <source>
        <dbReference type="Proteomes" id="UP000320333"/>
    </source>
</evidence>
<gene>
    <name evidence="5" type="ORF">CcCBS67573_g06712</name>
</gene>
<dbReference type="InterPro" id="IPR054364">
    <property type="entry name" value="Ca3427-like_PBP2"/>
</dbReference>
<evidence type="ECO:0000256" key="2">
    <source>
        <dbReference type="ARBA" id="ARBA00010742"/>
    </source>
</evidence>
<comment type="similarity">
    <text evidence="2">Belongs to the bacterial solute-binding protein SsuA/TauA family.</text>
</comment>
<dbReference type="GO" id="GO:0042597">
    <property type="term" value="C:periplasmic space"/>
    <property type="evidence" value="ECO:0007669"/>
    <property type="project" value="UniProtKB-SubCell"/>
</dbReference>
<evidence type="ECO:0000256" key="3">
    <source>
        <dbReference type="ARBA" id="ARBA00022729"/>
    </source>
</evidence>
<keyword evidence="6" id="KW-1185">Reference proteome</keyword>
<proteinExistence type="inferred from homology"/>
<dbReference type="Proteomes" id="UP000320333">
    <property type="component" value="Unassembled WGS sequence"/>
</dbReference>
<sequence length="352" mass="37337">MAPTVQPIQAFQNAASHASRLKSPALATMPSVAHPLTVGCVPEHFSIPFFHTKTSPSNPFKVTSCPSGTGQMIKMLQSGEIDICVGLTEGLVAGLAKDSEKAGFKIVGSLTRSSLTWSVAVSPQQMQAGGLFEANETFAGVDQASRIRGKTIGISRFGSGSHLIPFVIPSTSTSNAASEYKFVQLHDIAGLRNGIATGQADAFLWERFTTKKYVDSGELAVLGSVTPPWPAFLFACRTEFLESAGGEERVREFLDGVSRAINSSVYSPLAEAAGQHGVVQDGIVSEICEKFNYASADVASWFETVEFSRDCREVDASAVGRCLCALQSAGVLNAASSVEPHVFFSSATTRLV</sequence>
<protein>
    <recommendedName>
        <fullName evidence="4">Ca3427-like PBP 2 domain-containing protein</fullName>
    </recommendedName>
</protein>
<comment type="caution">
    <text evidence="5">The sequence shown here is derived from an EMBL/GenBank/DDBJ whole genome shotgun (WGS) entry which is preliminary data.</text>
</comment>
<dbReference type="Gene3D" id="3.40.190.10">
    <property type="entry name" value="Periplasmic binding protein-like II"/>
    <property type="match status" value="2"/>
</dbReference>
<dbReference type="SUPFAM" id="SSF53850">
    <property type="entry name" value="Periplasmic binding protein-like II"/>
    <property type="match status" value="1"/>
</dbReference>
<dbReference type="AlphaFoldDB" id="A0A507F3D2"/>
<dbReference type="OrthoDB" id="1363at2759"/>
<evidence type="ECO:0000313" key="5">
    <source>
        <dbReference type="EMBL" id="TPX69898.1"/>
    </source>
</evidence>